<keyword evidence="7" id="KW-1133">Transmembrane helix</keyword>
<evidence type="ECO:0000256" key="7">
    <source>
        <dbReference type="SAM" id="Phobius"/>
    </source>
</evidence>
<feature type="domain" description="Multidrug resistance protein MdtA-like alpha-helical hairpin" evidence="8">
    <location>
        <begin position="135"/>
        <end position="204"/>
    </location>
</feature>
<evidence type="ECO:0000313" key="12">
    <source>
        <dbReference type="Proteomes" id="UP000242642"/>
    </source>
</evidence>
<keyword evidence="4" id="KW-0997">Cell inner membrane</keyword>
<keyword evidence="3" id="KW-1003">Cell membrane</keyword>
<feature type="domain" description="Multidrug resistance protein MdtA-like beta-barrel" evidence="10">
    <location>
        <begin position="240"/>
        <end position="322"/>
    </location>
</feature>
<dbReference type="PANTHER" id="PTHR30469:SF12">
    <property type="entry name" value="MULTIDRUG RESISTANCE PROTEIN MDTA"/>
    <property type="match status" value="1"/>
</dbReference>
<organism evidence="11 12">
    <name type="scientific">Thorsellia anophelis DSM 18579</name>
    <dbReference type="NCBI Taxonomy" id="1123402"/>
    <lineage>
        <taxon>Bacteria</taxon>
        <taxon>Pseudomonadati</taxon>
        <taxon>Pseudomonadota</taxon>
        <taxon>Gammaproteobacteria</taxon>
        <taxon>Enterobacterales</taxon>
        <taxon>Thorselliaceae</taxon>
        <taxon>Thorsellia</taxon>
    </lineage>
</organism>
<dbReference type="Gene3D" id="2.40.30.170">
    <property type="match status" value="1"/>
</dbReference>
<feature type="transmembrane region" description="Helical" evidence="7">
    <location>
        <begin position="18"/>
        <end position="36"/>
    </location>
</feature>
<dbReference type="InterPro" id="IPR058625">
    <property type="entry name" value="MdtA-like_BSH"/>
</dbReference>
<feature type="compositionally biased region" description="Polar residues" evidence="6">
    <location>
        <begin position="44"/>
        <end position="56"/>
    </location>
</feature>
<keyword evidence="5 7" id="KW-0472">Membrane</keyword>
<dbReference type="EMBL" id="FOHV01000001">
    <property type="protein sequence ID" value="SES65805.1"/>
    <property type="molecule type" value="Genomic_DNA"/>
</dbReference>
<protein>
    <submittedName>
        <fullName evidence="11">Membrane fusion protein, multidrug efflux system</fullName>
    </submittedName>
</protein>
<dbReference type="InterPro" id="IPR006143">
    <property type="entry name" value="RND_pump_MFP"/>
</dbReference>
<sequence length="421" mass="45949">MALSTNHLEPRKSKLKKYFLIIGLFVSIAIAAIWFYNRAANSDAKTSADTPKTSSARGARGGANQPLPPVKVVPVTLQDIANQLNSLGTVQAKETVTITSRVSGELIQVHFKEGQYVKEGDLLFSIDPRSFEIALEQAKGQLLKDQANLDNAKADVARFNQLKLQSAVSQQELATQKALVKQLEGVVASSQAQVDNAELQLSYTQILAPISGNSGLEQISVGNYVQASTQPLLTLTQTNPIDILFSLPERYVQEIRKAFNHNEITLEAWNSDLSEQLAQGKVISFDNQIDRTTGTLQIKAEFPNSENLLFPNQFVNLVIKLNTQKDALALPVSAIQTGAQGEFVWRVIPAASDSSSPESNEHSAPAWQVEKVNIRTGIRHNNLVAIEDGLALNDTIVTDGVDRLTQGAKVQMINQPMVSDN</sequence>
<evidence type="ECO:0000256" key="4">
    <source>
        <dbReference type="ARBA" id="ARBA00022519"/>
    </source>
</evidence>
<dbReference type="Gene3D" id="2.40.50.100">
    <property type="match status" value="1"/>
</dbReference>
<dbReference type="NCBIfam" id="NF008589">
    <property type="entry name" value="PRK11556.1"/>
    <property type="match status" value="1"/>
</dbReference>
<dbReference type="RefSeq" id="WP_093316692.1">
    <property type="nucleotide sequence ID" value="NZ_FOHV01000001.1"/>
</dbReference>
<reference evidence="12" key="1">
    <citation type="submission" date="2016-10" db="EMBL/GenBank/DDBJ databases">
        <authorList>
            <person name="Varghese N."/>
            <person name="Submissions S."/>
        </authorList>
    </citation>
    <scope>NUCLEOTIDE SEQUENCE [LARGE SCALE GENOMIC DNA]</scope>
    <source>
        <strain evidence="12">DSM 18579</strain>
    </source>
</reference>
<evidence type="ECO:0000256" key="5">
    <source>
        <dbReference type="ARBA" id="ARBA00023136"/>
    </source>
</evidence>
<name>A0A1H9YAD4_9GAMM</name>
<keyword evidence="7" id="KW-0812">Transmembrane</keyword>
<accession>A0A1H9YAD4</accession>
<evidence type="ECO:0000259" key="8">
    <source>
        <dbReference type="Pfam" id="PF25876"/>
    </source>
</evidence>
<dbReference type="Pfam" id="PF25876">
    <property type="entry name" value="HH_MFP_RND"/>
    <property type="match status" value="1"/>
</dbReference>
<comment type="similarity">
    <text evidence="2">Belongs to the membrane fusion protein (MFP) (TC 8.A.1) family.</text>
</comment>
<comment type="subcellular location">
    <subcellularLocation>
        <location evidence="1">Cell membrane</location>
    </subcellularLocation>
</comment>
<evidence type="ECO:0000256" key="2">
    <source>
        <dbReference type="ARBA" id="ARBA00009477"/>
    </source>
</evidence>
<dbReference type="GO" id="GO:0015562">
    <property type="term" value="F:efflux transmembrane transporter activity"/>
    <property type="evidence" value="ECO:0007669"/>
    <property type="project" value="TreeGrafter"/>
</dbReference>
<dbReference type="AlphaFoldDB" id="A0A1H9YAD4"/>
<proteinExistence type="inferred from homology"/>
<dbReference type="SUPFAM" id="SSF111369">
    <property type="entry name" value="HlyD-like secretion proteins"/>
    <property type="match status" value="1"/>
</dbReference>
<evidence type="ECO:0000256" key="3">
    <source>
        <dbReference type="ARBA" id="ARBA00022475"/>
    </source>
</evidence>
<dbReference type="GO" id="GO:1990281">
    <property type="term" value="C:efflux pump complex"/>
    <property type="evidence" value="ECO:0007669"/>
    <property type="project" value="TreeGrafter"/>
</dbReference>
<dbReference type="NCBIfam" id="TIGR01730">
    <property type="entry name" value="RND_mfp"/>
    <property type="match status" value="1"/>
</dbReference>
<evidence type="ECO:0000256" key="1">
    <source>
        <dbReference type="ARBA" id="ARBA00004236"/>
    </source>
</evidence>
<dbReference type="PANTHER" id="PTHR30469">
    <property type="entry name" value="MULTIDRUG RESISTANCE PROTEIN MDTA"/>
    <property type="match status" value="1"/>
</dbReference>
<evidence type="ECO:0000259" key="9">
    <source>
        <dbReference type="Pfam" id="PF25917"/>
    </source>
</evidence>
<dbReference type="Gene3D" id="1.10.287.470">
    <property type="entry name" value="Helix hairpin bin"/>
    <property type="match status" value="1"/>
</dbReference>
<evidence type="ECO:0000313" key="11">
    <source>
        <dbReference type="EMBL" id="SES65805.1"/>
    </source>
</evidence>
<gene>
    <name evidence="11" type="ORF">SAMN02583745_00144</name>
</gene>
<keyword evidence="12" id="KW-1185">Reference proteome</keyword>
<dbReference type="Proteomes" id="UP000242642">
    <property type="component" value="Unassembled WGS sequence"/>
</dbReference>
<evidence type="ECO:0000256" key="6">
    <source>
        <dbReference type="SAM" id="MobiDB-lite"/>
    </source>
</evidence>
<dbReference type="InterPro" id="IPR058626">
    <property type="entry name" value="MdtA-like_b-barrel"/>
</dbReference>
<feature type="domain" description="Multidrug resistance protein MdtA-like barrel-sandwich hybrid" evidence="9">
    <location>
        <begin position="94"/>
        <end position="233"/>
    </location>
</feature>
<dbReference type="OrthoDB" id="9783047at2"/>
<dbReference type="Gene3D" id="2.40.420.20">
    <property type="match status" value="1"/>
</dbReference>
<evidence type="ECO:0000259" key="10">
    <source>
        <dbReference type="Pfam" id="PF25944"/>
    </source>
</evidence>
<dbReference type="Pfam" id="PF25917">
    <property type="entry name" value="BSH_RND"/>
    <property type="match status" value="1"/>
</dbReference>
<dbReference type="STRING" id="1123402.SAMN02583745_00144"/>
<feature type="region of interest" description="Disordered" evidence="6">
    <location>
        <begin position="44"/>
        <end position="67"/>
    </location>
</feature>
<dbReference type="Pfam" id="PF25944">
    <property type="entry name" value="Beta-barrel_RND"/>
    <property type="match status" value="1"/>
</dbReference>
<dbReference type="InterPro" id="IPR058624">
    <property type="entry name" value="MdtA-like_HH"/>
</dbReference>